<organism evidence="1">
    <name type="scientific">marine sediment metagenome</name>
    <dbReference type="NCBI Taxonomy" id="412755"/>
    <lineage>
        <taxon>unclassified sequences</taxon>
        <taxon>metagenomes</taxon>
        <taxon>ecological metagenomes</taxon>
    </lineage>
</organism>
<reference evidence="1" key="1">
    <citation type="journal article" date="2014" name="Front. Microbiol.">
        <title>High frequency of phylogenetically diverse reductive dehalogenase-homologous genes in deep subseafloor sedimentary metagenomes.</title>
        <authorList>
            <person name="Kawai M."/>
            <person name="Futagami T."/>
            <person name="Toyoda A."/>
            <person name="Takaki Y."/>
            <person name="Nishi S."/>
            <person name="Hori S."/>
            <person name="Arai W."/>
            <person name="Tsubouchi T."/>
            <person name="Morono Y."/>
            <person name="Uchiyama I."/>
            <person name="Ito T."/>
            <person name="Fujiyama A."/>
            <person name="Inagaki F."/>
            <person name="Takami H."/>
        </authorList>
    </citation>
    <scope>NUCLEOTIDE SEQUENCE</scope>
    <source>
        <strain evidence="1">Expedition CK06-06</strain>
    </source>
</reference>
<dbReference type="EMBL" id="BARW01030719">
    <property type="protein sequence ID" value="GAJ08997.1"/>
    <property type="molecule type" value="Genomic_DNA"/>
</dbReference>
<comment type="caution">
    <text evidence="1">The sequence shown here is derived from an EMBL/GenBank/DDBJ whole genome shotgun (WGS) entry which is preliminary data.</text>
</comment>
<feature type="non-terminal residue" evidence="1">
    <location>
        <position position="1"/>
    </location>
</feature>
<gene>
    <name evidence="1" type="ORF">S12H4_49048</name>
</gene>
<dbReference type="AlphaFoldDB" id="X1UZL6"/>
<protein>
    <submittedName>
        <fullName evidence="1">Uncharacterized protein</fullName>
    </submittedName>
</protein>
<feature type="non-terminal residue" evidence="1">
    <location>
        <position position="247"/>
    </location>
</feature>
<name>X1UZL6_9ZZZZ</name>
<accession>X1UZL6</accession>
<evidence type="ECO:0000313" key="1">
    <source>
        <dbReference type="EMBL" id="GAJ08997.1"/>
    </source>
</evidence>
<proteinExistence type="predicted"/>
<sequence length="247" mass="28667">FMASGDKLKENIDRRLLDIAVIDIYWGVLTPSQGLLMLYGLAPPTPKETVQTIKEVLYKKEKLLEKKYVDIIDRIVTYYKDYEHGKHKTISGTELDKMVKDSLDYIKRFKELRKQLEKRVQEKSIEEVYADVFGMLEALLKKKTEAGIIKEFDEMLIQQGKFPARFLQGLKFIAKVKKDVEKDIAADKKKKKADQMTGKEVNEVEQARKISSEIVNALIEYTQRCDFLAMDRTRFIIKGKGKTAEVF</sequence>